<dbReference type="EMBL" id="JASPKZ010007400">
    <property type="protein sequence ID" value="KAJ9584499.1"/>
    <property type="molecule type" value="Genomic_DNA"/>
</dbReference>
<feature type="non-terminal residue" evidence="1">
    <location>
        <position position="1"/>
    </location>
</feature>
<feature type="non-terminal residue" evidence="1">
    <location>
        <position position="50"/>
    </location>
</feature>
<dbReference type="AlphaFoldDB" id="A0AAD7ZPG1"/>
<keyword evidence="2" id="KW-1185">Reference proteome</keyword>
<accession>A0AAD7ZPG1</accession>
<dbReference type="Proteomes" id="UP001233999">
    <property type="component" value="Unassembled WGS sequence"/>
</dbReference>
<reference evidence="1" key="1">
    <citation type="journal article" date="2023" name="IScience">
        <title>Live-bearing cockroach genome reveals convergent evolutionary mechanisms linked to viviparity in insects and beyond.</title>
        <authorList>
            <person name="Fouks B."/>
            <person name="Harrison M.C."/>
            <person name="Mikhailova A.A."/>
            <person name="Marchal E."/>
            <person name="English S."/>
            <person name="Carruthers M."/>
            <person name="Jennings E.C."/>
            <person name="Chiamaka E.L."/>
            <person name="Frigard R.A."/>
            <person name="Pippel M."/>
            <person name="Attardo G.M."/>
            <person name="Benoit J.B."/>
            <person name="Bornberg-Bauer E."/>
            <person name="Tobe S.S."/>
        </authorList>
    </citation>
    <scope>NUCLEOTIDE SEQUENCE</scope>
    <source>
        <strain evidence="1">Stay&amp;Tobe</strain>
    </source>
</reference>
<evidence type="ECO:0000313" key="2">
    <source>
        <dbReference type="Proteomes" id="UP001233999"/>
    </source>
</evidence>
<sequence length="50" mass="5996">SKYLRKLIRIFFVTPTSGVKLLTRIKYSRLIYVVSHKYMEISQNIVVFVF</sequence>
<protein>
    <submittedName>
        <fullName evidence="1">Uncharacterized protein</fullName>
    </submittedName>
</protein>
<gene>
    <name evidence="1" type="ORF">L9F63_021153</name>
</gene>
<evidence type="ECO:0000313" key="1">
    <source>
        <dbReference type="EMBL" id="KAJ9584499.1"/>
    </source>
</evidence>
<name>A0AAD7ZPG1_DIPPU</name>
<reference evidence="1" key="2">
    <citation type="submission" date="2023-05" db="EMBL/GenBank/DDBJ databases">
        <authorList>
            <person name="Fouks B."/>
        </authorList>
    </citation>
    <scope>NUCLEOTIDE SEQUENCE</scope>
    <source>
        <strain evidence="1">Stay&amp;Tobe</strain>
        <tissue evidence="1">Testes</tissue>
    </source>
</reference>
<proteinExistence type="predicted"/>
<comment type="caution">
    <text evidence="1">The sequence shown here is derived from an EMBL/GenBank/DDBJ whole genome shotgun (WGS) entry which is preliminary data.</text>
</comment>
<organism evidence="1 2">
    <name type="scientific">Diploptera punctata</name>
    <name type="common">Pacific beetle cockroach</name>
    <dbReference type="NCBI Taxonomy" id="6984"/>
    <lineage>
        <taxon>Eukaryota</taxon>
        <taxon>Metazoa</taxon>
        <taxon>Ecdysozoa</taxon>
        <taxon>Arthropoda</taxon>
        <taxon>Hexapoda</taxon>
        <taxon>Insecta</taxon>
        <taxon>Pterygota</taxon>
        <taxon>Neoptera</taxon>
        <taxon>Polyneoptera</taxon>
        <taxon>Dictyoptera</taxon>
        <taxon>Blattodea</taxon>
        <taxon>Blaberoidea</taxon>
        <taxon>Blaberidae</taxon>
        <taxon>Diplopterinae</taxon>
        <taxon>Diploptera</taxon>
    </lineage>
</organism>